<accession>A0A2G9Y9A1</accession>
<dbReference type="InterPro" id="IPR009241">
    <property type="entry name" value="HigB-like"/>
</dbReference>
<keyword evidence="1" id="KW-0812">Transmembrane</keyword>
<comment type="caution">
    <text evidence="2">The sequence shown here is derived from an EMBL/GenBank/DDBJ whole genome shotgun (WGS) entry which is preliminary data.</text>
</comment>
<evidence type="ECO:0000313" key="3">
    <source>
        <dbReference type="Proteomes" id="UP000231025"/>
    </source>
</evidence>
<keyword evidence="1" id="KW-0472">Membrane</keyword>
<organism evidence="2 3">
    <name type="scientific">Candidatus Roizmanbacteria bacterium CG23_combo_of_CG06-09_8_20_14_all_35_49</name>
    <dbReference type="NCBI Taxonomy" id="1974863"/>
    <lineage>
        <taxon>Bacteria</taxon>
        <taxon>Candidatus Roizmaniibacteriota</taxon>
    </lineage>
</organism>
<dbReference type="EMBL" id="PCRE01000007">
    <property type="protein sequence ID" value="PIP15303.1"/>
    <property type="molecule type" value="Genomic_DNA"/>
</dbReference>
<dbReference type="Pfam" id="PF05973">
    <property type="entry name" value="Gp49"/>
    <property type="match status" value="1"/>
</dbReference>
<gene>
    <name evidence="2" type="ORF">COX47_00470</name>
</gene>
<name>A0A2G9Y9A1_9BACT</name>
<sequence length="112" mass="13121">MYKIILYKNASGKEGIEDFIDSFSNKIVDKIRSNIKLLKEYNLSLLATSKIKKINKNLYELRIKTSVQIRLLFVFVTPNIFLIVHGFVKKTNKTQAKEIDLALRRIKEFDIQ</sequence>
<evidence type="ECO:0000256" key="1">
    <source>
        <dbReference type="SAM" id="Phobius"/>
    </source>
</evidence>
<evidence type="ECO:0008006" key="4">
    <source>
        <dbReference type="Google" id="ProtNLM"/>
    </source>
</evidence>
<proteinExistence type="predicted"/>
<evidence type="ECO:0000313" key="2">
    <source>
        <dbReference type="EMBL" id="PIP15303.1"/>
    </source>
</evidence>
<feature type="transmembrane region" description="Helical" evidence="1">
    <location>
        <begin position="67"/>
        <end position="88"/>
    </location>
</feature>
<dbReference type="Proteomes" id="UP000231025">
    <property type="component" value="Unassembled WGS sequence"/>
</dbReference>
<reference evidence="2 3" key="1">
    <citation type="submission" date="2017-09" db="EMBL/GenBank/DDBJ databases">
        <title>Depth-based differentiation of microbial function through sediment-hosted aquifers and enrichment of novel symbionts in the deep terrestrial subsurface.</title>
        <authorList>
            <person name="Probst A.J."/>
            <person name="Ladd B."/>
            <person name="Jarett J.K."/>
            <person name="Geller-Mcgrath D.E."/>
            <person name="Sieber C.M."/>
            <person name="Emerson J.B."/>
            <person name="Anantharaman K."/>
            <person name="Thomas B.C."/>
            <person name="Malmstrom R."/>
            <person name="Stieglmeier M."/>
            <person name="Klingl A."/>
            <person name="Woyke T."/>
            <person name="Ryan C.M."/>
            <person name="Banfield J.F."/>
        </authorList>
    </citation>
    <scope>NUCLEOTIDE SEQUENCE [LARGE SCALE GENOMIC DNA]</scope>
    <source>
        <strain evidence="2">CG23_combo_of_CG06-09_8_20_14_all_35_49</strain>
    </source>
</reference>
<protein>
    <recommendedName>
        <fullName evidence="4">Addiction module toxin RelE</fullName>
    </recommendedName>
</protein>
<dbReference type="AlphaFoldDB" id="A0A2G9Y9A1"/>
<keyword evidence="1" id="KW-1133">Transmembrane helix</keyword>